<dbReference type="PANTHER" id="PTHR37984">
    <property type="entry name" value="PROTEIN CBG26694"/>
    <property type="match status" value="1"/>
</dbReference>
<accession>A0A4Y2L8M7</accession>
<dbReference type="CDD" id="cd01647">
    <property type="entry name" value="RT_LTR"/>
    <property type="match status" value="1"/>
</dbReference>
<name>A0A4Y2L8M7_ARAVE</name>
<feature type="domain" description="Reverse transcriptase" evidence="1">
    <location>
        <begin position="4"/>
        <end position="181"/>
    </location>
</feature>
<dbReference type="Pfam" id="PF00078">
    <property type="entry name" value="RVT_1"/>
    <property type="match status" value="1"/>
</dbReference>
<evidence type="ECO:0000259" key="1">
    <source>
        <dbReference type="PROSITE" id="PS50878"/>
    </source>
</evidence>
<organism evidence="2 3">
    <name type="scientific">Araneus ventricosus</name>
    <name type="common">Orbweaver spider</name>
    <name type="synonym">Epeira ventricosa</name>
    <dbReference type="NCBI Taxonomy" id="182803"/>
    <lineage>
        <taxon>Eukaryota</taxon>
        <taxon>Metazoa</taxon>
        <taxon>Ecdysozoa</taxon>
        <taxon>Arthropoda</taxon>
        <taxon>Chelicerata</taxon>
        <taxon>Arachnida</taxon>
        <taxon>Araneae</taxon>
        <taxon>Araneomorphae</taxon>
        <taxon>Entelegynae</taxon>
        <taxon>Araneoidea</taxon>
        <taxon>Araneidae</taxon>
        <taxon>Araneus</taxon>
    </lineage>
</organism>
<gene>
    <name evidence="2" type="primary">K02A2.6_209</name>
    <name evidence="2" type="ORF">AVEN_200648_1</name>
</gene>
<sequence length="241" mass="27783">MATNGVLEKVTEPTDWVHPIVVVQKPNKEVRICMDPRGLNKYIKREHYPIPTHQSLFSELEGAKYFSLLDASCAFLQIPLTEESSKLCTIATPFGRYKFCRLPYGLTSSPEVYQKTIENIFNGISGILIYVDDILVYGKTQEEHDAKLKSVLDRARKHGLKLSKDKSKIRVESVKYLGFDLLKNGQSINEDKIEALIEYETPKNKAELQRFLGIITFNRNFEKVIRKKYRICVECKRTKGF</sequence>
<dbReference type="EMBL" id="BGPR01005440">
    <property type="protein sequence ID" value="GBN10183.1"/>
    <property type="molecule type" value="Genomic_DNA"/>
</dbReference>
<evidence type="ECO:0000313" key="3">
    <source>
        <dbReference type="Proteomes" id="UP000499080"/>
    </source>
</evidence>
<evidence type="ECO:0000313" key="2">
    <source>
        <dbReference type="EMBL" id="GBN10183.1"/>
    </source>
</evidence>
<dbReference type="Gene3D" id="3.30.70.270">
    <property type="match status" value="1"/>
</dbReference>
<dbReference type="AlphaFoldDB" id="A0A4Y2L8M7"/>
<dbReference type="InterPro" id="IPR050951">
    <property type="entry name" value="Retrovirus_Pol_polyprotein"/>
</dbReference>
<dbReference type="Gene3D" id="3.10.10.10">
    <property type="entry name" value="HIV Type 1 Reverse Transcriptase, subunit A, domain 1"/>
    <property type="match status" value="1"/>
</dbReference>
<dbReference type="OrthoDB" id="430238at2759"/>
<dbReference type="GO" id="GO:0071897">
    <property type="term" value="P:DNA biosynthetic process"/>
    <property type="evidence" value="ECO:0007669"/>
    <property type="project" value="UniProtKB-ARBA"/>
</dbReference>
<dbReference type="PROSITE" id="PS50878">
    <property type="entry name" value="RT_POL"/>
    <property type="match status" value="1"/>
</dbReference>
<dbReference type="InterPro" id="IPR043128">
    <property type="entry name" value="Rev_trsase/Diguanyl_cyclase"/>
</dbReference>
<keyword evidence="3" id="KW-1185">Reference proteome</keyword>
<reference evidence="2 3" key="1">
    <citation type="journal article" date="2019" name="Sci. Rep.">
        <title>Orb-weaving spider Araneus ventricosus genome elucidates the spidroin gene catalogue.</title>
        <authorList>
            <person name="Kono N."/>
            <person name="Nakamura H."/>
            <person name="Ohtoshi R."/>
            <person name="Moran D.A.P."/>
            <person name="Shinohara A."/>
            <person name="Yoshida Y."/>
            <person name="Fujiwara M."/>
            <person name="Mori M."/>
            <person name="Tomita M."/>
            <person name="Arakawa K."/>
        </authorList>
    </citation>
    <scope>NUCLEOTIDE SEQUENCE [LARGE SCALE GENOMIC DNA]</scope>
</reference>
<dbReference type="PANTHER" id="PTHR37984:SF5">
    <property type="entry name" value="PROTEIN NYNRIN-LIKE"/>
    <property type="match status" value="1"/>
</dbReference>
<proteinExistence type="predicted"/>
<dbReference type="InterPro" id="IPR000477">
    <property type="entry name" value="RT_dom"/>
</dbReference>
<dbReference type="InterPro" id="IPR043502">
    <property type="entry name" value="DNA/RNA_pol_sf"/>
</dbReference>
<dbReference type="SUPFAM" id="SSF56672">
    <property type="entry name" value="DNA/RNA polymerases"/>
    <property type="match status" value="1"/>
</dbReference>
<dbReference type="Proteomes" id="UP000499080">
    <property type="component" value="Unassembled WGS sequence"/>
</dbReference>
<protein>
    <submittedName>
        <fullName evidence="2">Uncharacterized protein K02A2.6</fullName>
    </submittedName>
</protein>
<comment type="caution">
    <text evidence="2">The sequence shown here is derived from an EMBL/GenBank/DDBJ whole genome shotgun (WGS) entry which is preliminary data.</text>
</comment>